<keyword evidence="3" id="KW-0812">Transmembrane</keyword>
<dbReference type="GO" id="GO:0016020">
    <property type="term" value="C:membrane"/>
    <property type="evidence" value="ECO:0007669"/>
    <property type="project" value="UniProtKB-SubCell"/>
</dbReference>
<dbReference type="Gene3D" id="6.10.110.10">
    <property type="match status" value="1"/>
</dbReference>
<name>A0A2V5HEW8_ASPV1</name>
<evidence type="ECO:0000256" key="5">
    <source>
        <dbReference type="ARBA" id="ARBA00023136"/>
    </source>
</evidence>
<evidence type="ECO:0000313" key="7">
    <source>
        <dbReference type="Proteomes" id="UP000249829"/>
    </source>
</evidence>
<protein>
    <submittedName>
        <fullName evidence="6">Uncharacterized protein</fullName>
    </submittedName>
</protein>
<evidence type="ECO:0000256" key="1">
    <source>
        <dbReference type="ARBA" id="ARBA00004141"/>
    </source>
</evidence>
<dbReference type="Pfam" id="PF06140">
    <property type="entry name" value="Ifi-6-16"/>
    <property type="match status" value="1"/>
</dbReference>
<keyword evidence="5" id="KW-0472">Membrane</keyword>
<evidence type="ECO:0000313" key="6">
    <source>
        <dbReference type="EMBL" id="PYI22898.1"/>
    </source>
</evidence>
<reference evidence="6 7" key="1">
    <citation type="submission" date="2018-02" db="EMBL/GenBank/DDBJ databases">
        <title>The genomes of Aspergillus section Nigri reveals drivers in fungal speciation.</title>
        <authorList>
            <consortium name="DOE Joint Genome Institute"/>
            <person name="Vesth T.C."/>
            <person name="Nybo J."/>
            <person name="Theobald S."/>
            <person name="Brandl J."/>
            <person name="Frisvad J.C."/>
            <person name="Nielsen K.F."/>
            <person name="Lyhne E.K."/>
            <person name="Kogle M.E."/>
            <person name="Kuo A."/>
            <person name="Riley R."/>
            <person name="Clum A."/>
            <person name="Nolan M."/>
            <person name="Lipzen A."/>
            <person name="Salamov A."/>
            <person name="Henrissat B."/>
            <person name="Wiebenga A."/>
            <person name="De vries R.P."/>
            <person name="Grigoriev I.V."/>
            <person name="Mortensen U.H."/>
            <person name="Andersen M.R."/>
            <person name="Baker S.E."/>
        </authorList>
    </citation>
    <scope>NUCLEOTIDE SEQUENCE [LARGE SCALE GENOMIC DNA]</scope>
    <source>
        <strain evidence="6 7">CBS 115571</strain>
    </source>
</reference>
<keyword evidence="7" id="KW-1185">Reference proteome</keyword>
<organism evidence="6 7">
    <name type="scientific">Aspergillus violaceofuscus (strain CBS 115571)</name>
    <dbReference type="NCBI Taxonomy" id="1450538"/>
    <lineage>
        <taxon>Eukaryota</taxon>
        <taxon>Fungi</taxon>
        <taxon>Dikarya</taxon>
        <taxon>Ascomycota</taxon>
        <taxon>Pezizomycotina</taxon>
        <taxon>Eurotiomycetes</taxon>
        <taxon>Eurotiomycetidae</taxon>
        <taxon>Eurotiales</taxon>
        <taxon>Aspergillaceae</taxon>
        <taxon>Aspergillus</taxon>
    </lineage>
</organism>
<dbReference type="STRING" id="1450538.A0A2V5HEW8"/>
<dbReference type="OMA" id="TWFMGRN"/>
<dbReference type="Proteomes" id="UP000249829">
    <property type="component" value="Unassembled WGS sequence"/>
</dbReference>
<sequence>MPFQNLSPGDVISGGTRMVRAGLEGGKIVGTYGKPALEKSANLTVQAASWAAQNPILVTCAVVGTTGVVVLAGPGLVTAPILSSVGFTTGGIQAGSAAAAAHSWIGNIAAGSAMAIGQSAGAGGSGLVVVNGAAQLGGAAMTMGSASLAWVKAKL</sequence>
<evidence type="ECO:0000256" key="2">
    <source>
        <dbReference type="ARBA" id="ARBA00007262"/>
    </source>
</evidence>
<accession>A0A2V5HEW8</accession>
<gene>
    <name evidence="6" type="ORF">BO99DRAFT_399632</name>
</gene>
<evidence type="ECO:0000256" key="4">
    <source>
        <dbReference type="ARBA" id="ARBA00022989"/>
    </source>
</evidence>
<dbReference type="AlphaFoldDB" id="A0A2V5HEW8"/>
<comment type="subcellular location">
    <subcellularLocation>
        <location evidence="1">Membrane</location>
        <topology evidence="1">Multi-pass membrane protein</topology>
    </subcellularLocation>
</comment>
<keyword evidence="4" id="KW-1133">Transmembrane helix</keyword>
<evidence type="ECO:0000256" key="3">
    <source>
        <dbReference type="ARBA" id="ARBA00022692"/>
    </source>
</evidence>
<proteinExistence type="inferred from homology"/>
<comment type="similarity">
    <text evidence="2">Belongs to the IFI6/IFI27 family.</text>
</comment>
<dbReference type="EMBL" id="KZ825108">
    <property type="protein sequence ID" value="PYI22898.1"/>
    <property type="molecule type" value="Genomic_DNA"/>
</dbReference>
<dbReference type="InterPro" id="IPR038213">
    <property type="entry name" value="IFI6/IFI27-like_sf"/>
</dbReference>
<dbReference type="InterPro" id="IPR009311">
    <property type="entry name" value="IFI6/IFI27-like"/>
</dbReference>